<keyword evidence="1" id="KW-1133">Transmembrane helix</keyword>
<evidence type="ECO:0000256" key="1">
    <source>
        <dbReference type="SAM" id="Phobius"/>
    </source>
</evidence>
<proteinExistence type="predicted"/>
<keyword evidence="1" id="KW-0472">Membrane</keyword>
<evidence type="ECO:0000313" key="2">
    <source>
        <dbReference type="EMBL" id="AIC15376.1"/>
    </source>
</evidence>
<dbReference type="KEGG" id="nvn:NVIE_011460"/>
<gene>
    <name evidence="2" type="ORF">NVIE_011460</name>
</gene>
<evidence type="ECO:0000313" key="3">
    <source>
        <dbReference type="Proteomes" id="UP000027093"/>
    </source>
</evidence>
<dbReference type="EMBL" id="CP007536">
    <property type="protein sequence ID" value="AIC15376.1"/>
    <property type="molecule type" value="Genomic_DNA"/>
</dbReference>
<feature type="transmembrane region" description="Helical" evidence="1">
    <location>
        <begin position="25"/>
        <end position="47"/>
    </location>
</feature>
<keyword evidence="1" id="KW-0812">Transmembrane</keyword>
<dbReference type="AlphaFoldDB" id="A0A060HP87"/>
<dbReference type="Proteomes" id="UP000027093">
    <property type="component" value="Chromosome"/>
</dbReference>
<keyword evidence="3" id="KW-1185">Reference proteome</keyword>
<reference evidence="2 3" key="1">
    <citation type="journal article" date="2014" name="Int. J. Syst. Evol. Microbiol.">
        <title>Nitrososphaera viennensis gen. nov., sp. nov., an aerobic and mesophilic, ammonia-oxidizing archaeon from soil and a member of the archaeal phylum Thaumarchaeota.</title>
        <authorList>
            <person name="Stieglmeier M."/>
            <person name="Klingl A."/>
            <person name="Alves R.J."/>
            <person name="Rittmann S.K."/>
            <person name="Melcher M."/>
            <person name="Leisch N."/>
            <person name="Schleper C."/>
        </authorList>
    </citation>
    <scope>NUCLEOTIDE SEQUENCE [LARGE SCALE GENOMIC DNA]</scope>
    <source>
        <strain evidence="2">EN76</strain>
    </source>
</reference>
<protein>
    <submittedName>
        <fullName evidence="2">Uncharacterized protein</fullName>
    </submittedName>
</protein>
<name>A0A060HP87_9ARCH</name>
<dbReference type="HOGENOM" id="CLU_210695_0_0_2"/>
<accession>A0A060HP87</accession>
<organism evidence="2 3">
    <name type="scientific">Nitrososphaera viennensis EN76</name>
    <dbReference type="NCBI Taxonomy" id="926571"/>
    <lineage>
        <taxon>Archaea</taxon>
        <taxon>Nitrososphaerota</taxon>
        <taxon>Nitrososphaeria</taxon>
        <taxon>Nitrososphaerales</taxon>
        <taxon>Nitrososphaeraceae</taxon>
        <taxon>Nitrososphaera</taxon>
    </lineage>
</organism>
<sequence length="58" mass="6614">MCNIFIADCRIAGHNMFEASPFVVIFQYAFIAAFPLAGLAVVTKWVFEDWKKSRRTQG</sequence>
<dbReference type="STRING" id="926571.NVIE_011460"/>